<dbReference type="Proteomes" id="UP000006039">
    <property type="component" value="Unassembled WGS sequence"/>
</dbReference>
<name>J3PHX9_GAET3</name>
<accession>J3PHX9</accession>
<evidence type="ECO:0000313" key="3">
    <source>
        <dbReference type="Proteomes" id="UP000006039"/>
    </source>
</evidence>
<evidence type="ECO:0000313" key="2">
    <source>
        <dbReference type="EnsemblFungi" id="EJT69491"/>
    </source>
</evidence>
<evidence type="ECO:0000313" key="1">
    <source>
        <dbReference type="EMBL" id="EJT69491.1"/>
    </source>
</evidence>
<dbReference type="GeneID" id="20353568"/>
<reference evidence="2" key="4">
    <citation type="journal article" date="2015" name="G3 (Bethesda)">
        <title>Genome sequences of three phytopathogenic species of the Magnaporthaceae family of fungi.</title>
        <authorList>
            <person name="Okagaki L.H."/>
            <person name="Nunes C.C."/>
            <person name="Sailsbery J."/>
            <person name="Clay B."/>
            <person name="Brown D."/>
            <person name="John T."/>
            <person name="Oh Y."/>
            <person name="Young N."/>
            <person name="Fitzgerald M."/>
            <person name="Haas B.J."/>
            <person name="Zeng Q."/>
            <person name="Young S."/>
            <person name="Adiconis X."/>
            <person name="Fan L."/>
            <person name="Levin J.Z."/>
            <person name="Mitchell T.K."/>
            <person name="Okubara P.A."/>
            <person name="Farman M.L."/>
            <person name="Kohn L.M."/>
            <person name="Birren B."/>
            <person name="Ma L.-J."/>
            <person name="Dean R.A."/>
        </authorList>
    </citation>
    <scope>NUCLEOTIDE SEQUENCE</scope>
    <source>
        <strain evidence="2">R3-111a-1</strain>
    </source>
</reference>
<proteinExistence type="predicted"/>
<dbReference type="OrthoDB" id="7396853at2759"/>
<dbReference type="RefSeq" id="XP_009229276.1">
    <property type="nucleotide sequence ID" value="XM_009231012.1"/>
</dbReference>
<organism evidence="1">
    <name type="scientific">Gaeumannomyces tritici (strain R3-111a-1)</name>
    <name type="common">Wheat and barley take-all root rot fungus</name>
    <name type="synonym">Gaeumannomyces graminis var. tritici</name>
    <dbReference type="NCBI Taxonomy" id="644352"/>
    <lineage>
        <taxon>Eukaryota</taxon>
        <taxon>Fungi</taxon>
        <taxon>Dikarya</taxon>
        <taxon>Ascomycota</taxon>
        <taxon>Pezizomycotina</taxon>
        <taxon>Sordariomycetes</taxon>
        <taxon>Sordariomycetidae</taxon>
        <taxon>Magnaporthales</taxon>
        <taxon>Magnaporthaceae</taxon>
        <taxon>Gaeumannomyces</taxon>
    </lineage>
</organism>
<dbReference type="EMBL" id="GL385404">
    <property type="protein sequence ID" value="EJT69491.1"/>
    <property type="molecule type" value="Genomic_DNA"/>
</dbReference>
<keyword evidence="3" id="KW-1185">Reference proteome</keyword>
<reference evidence="1" key="3">
    <citation type="submission" date="2010-09" db="EMBL/GenBank/DDBJ databases">
        <title>Annotation of Gaeumannomyces graminis var. tritici R3-111a-1.</title>
        <authorList>
            <consortium name="The Broad Institute Genome Sequencing Platform"/>
            <person name="Ma L.-J."/>
            <person name="Dead R."/>
            <person name="Young S.K."/>
            <person name="Zeng Q."/>
            <person name="Gargeya S."/>
            <person name="Fitzgerald M."/>
            <person name="Haas B."/>
            <person name="Abouelleil A."/>
            <person name="Alvarado L."/>
            <person name="Arachchi H.M."/>
            <person name="Berlin A."/>
            <person name="Brown A."/>
            <person name="Chapman S.B."/>
            <person name="Chen Z."/>
            <person name="Dunbar C."/>
            <person name="Freedman E."/>
            <person name="Gearin G."/>
            <person name="Gellesch M."/>
            <person name="Goldberg J."/>
            <person name="Griggs A."/>
            <person name="Gujja S."/>
            <person name="Heiman D."/>
            <person name="Howarth C."/>
            <person name="Larson L."/>
            <person name="Lui A."/>
            <person name="MacDonald P.J.P."/>
            <person name="Mehta T."/>
            <person name="Montmayeur A."/>
            <person name="Murphy C."/>
            <person name="Neiman D."/>
            <person name="Pearson M."/>
            <person name="Priest M."/>
            <person name="Roberts A."/>
            <person name="Saif S."/>
            <person name="Shea T."/>
            <person name="Shenoy N."/>
            <person name="Sisk P."/>
            <person name="Stolte C."/>
            <person name="Sykes S."/>
            <person name="Yandava C."/>
            <person name="Wortman J."/>
            <person name="Nusbaum C."/>
            <person name="Birren B."/>
        </authorList>
    </citation>
    <scope>NUCLEOTIDE SEQUENCE</scope>
    <source>
        <strain evidence="1">R3-111a-1</strain>
    </source>
</reference>
<reference evidence="2" key="5">
    <citation type="submission" date="2018-04" db="UniProtKB">
        <authorList>
            <consortium name="EnsemblFungi"/>
        </authorList>
    </citation>
    <scope>IDENTIFICATION</scope>
    <source>
        <strain evidence="2">R3-111a-1</strain>
    </source>
</reference>
<reference evidence="3" key="1">
    <citation type="submission" date="2010-07" db="EMBL/GenBank/DDBJ databases">
        <title>The genome sequence of Gaeumannomyces graminis var. tritici strain R3-111a-1.</title>
        <authorList>
            <consortium name="The Broad Institute Genome Sequencing Platform"/>
            <person name="Ma L.-J."/>
            <person name="Dead R."/>
            <person name="Young S."/>
            <person name="Zeng Q."/>
            <person name="Koehrsen M."/>
            <person name="Alvarado L."/>
            <person name="Berlin A."/>
            <person name="Chapman S.B."/>
            <person name="Chen Z."/>
            <person name="Freedman E."/>
            <person name="Gellesch M."/>
            <person name="Goldberg J."/>
            <person name="Griggs A."/>
            <person name="Gujja S."/>
            <person name="Heilman E.R."/>
            <person name="Heiman D."/>
            <person name="Hepburn T."/>
            <person name="Howarth C."/>
            <person name="Jen D."/>
            <person name="Larson L."/>
            <person name="Mehta T."/>
            <person name="Neiman D."/>
            <person name="Pearson M."/>
            <person name="Roberts A."/>
            <person name="Saif S."/>
            <person name="Shea T."/>
            <person name="Shenoy N."/>
            <person name="Sisk P."/>
            <person name="Stolte C."/>
            <person name="Sykes S."/>
            <person name="Walk T."/>
            <person name="White J."/>
            <person name="Yandava C."/>
            <person name="Haas B."/>
            <person name="Nusbaum C."/>
            <person name="Birren B."/>
        </authorList>
    </citation>
    <scope>NUCLEOTIDE SEQUENCE [LARGE SCALE GENOMIC DNA]</scope>
    <source>
        <strain evidence="3">R3-111a-1</strain>
    </source>
</reference>
<dbReference type="EnsemblFungi" id="EJT69491">
    <property type="protein sequence ID" value="EJT69491"/>
    <property type="gene ID" value="GGTG_13110"/>
</dbReference>
<gene>
    <name evidence="2" type="primary">20353568</name>
    <name evidence="1" type="ORF">GGTG_13110</name>
</gene>
<dbReference type="VEuPathDB" id="FungiDB:GGTG_13110"/>
<sequence>MPRGAVIAFSHGGGFMPLLGHPELAQMTKFIRKRVPEILRFNNPDRGYNYGVFIPLLLAHSAVNPVEGGRPRPP</sequence>
<dbReference type="HOGENOM" id="CLU_2687950_0_0_1"/>
<protein>
    <submittedName>
        <fullName evidence="1 2">Uncharacterized protein</fullName>
    </submittedName>
</protein>
<dbReference type="AlphaFoldDB" id="J3PHX9"/>
<reference evidence="1" key="2">
    <citation type="submission" date="2010-07" db="EMBL/GenBank/DDBJ databases">
        <authorList>
            <consortium name="The Broad Institute Genome Sequencing Platform"/>
            <consortium name="Broad Institute Genome Sequencing Center for Infectious Disease"/>
            <person name="Ma L.-J."/>
            <person name="Dead R."/>
            <person name="Young S."/>
            <person name="Zeng Q."/>
            <person name="Koehrsen M."/>
            <person name="Alvarado L."/>
            <person name="Berlin A."/>
            <person name="Chapman S.B."/>
            <person name="Chen Z."/>
            <person name="Freedman E."/>
            <person name="Gellesch M."/>
            <person name="Goldberg J."/>
            <person name="Griggs A."/>
            <person name="Gujja S."/>
            <person name="Heilman E.R."/>
            <person name="Heiman D."/>
            <person name="Hepburn T."/>
            <person name="Howarth C."/>
            <person name="Jen D."/>
            <person name="Larson L."/>
            <person name="Mehta T."/>
            <person name="Neiman D."/>
            <person name="Pearson M."/>
            <person name="Roberts A."/>
            <person name="Saif S."/>
            <person name="Shea T."/>
            <person name="Shenoy N."/>
            <person name="Sisk P."/>
            <person name="Stolte C."/>
            <person name="Sykes S."/>
            <person name="Walk T."/>
            <person name="White J."/>
            <person name="Yandava C."/>
            <person name="Haas B."/>
            <person name="Nusbaum C."/>
            <person name="Birren B."/>
        </authorList>
    </citation>
    <scope>NUCLEOTIDE SEQUENCE</scope>
    <source>
        <strain evidence="1">R3-111a-1</strain>
    </source>
</reference>